<keyword evidence="3" id="KW-1185">Reference proteome</keyword>
<feature type="domain" description="DUF1618" evidence="1">
    <location>
        <begin position="235"/>
        <end position="384"/>
    </location>
</feature>
<reference evidence="3" key="1">
    <citation type="submission" date="2024-06" db="EMBL/GenBank/DDBJ databases">
        <authorList>
            <person name="Ryan C."/>
        </authorList>
    </citation>
    <scope>NUCLEOTIDE SEQUENCE [LARGE SCALE GENOMIC DNA]</scope>
</reference>
<dbReference type="EMBL" id="OZ075146">
    <property type="protein sequence ID" value="CAL5051564.1"/>
    <property type="molecule type" value="Genomic_DNA"/>
</dbReference>
<dbReference type="Pfam" id="PF07762">
    <property type="entry name" value="DUF1618"/>
    <property type="match status" value="1"/>
</dbReference>
<evidence type="ECO:0000313" key="3">
    <source>
        <dbReference type="Proteomes" id="UP001497457"/>
    </source>
</evidence>
<dbReference type="InterPro" id="IPR011676">
    <property type="entry name" value="DUF1618"/>
</dbReference>
<evidence type="ECO:0000313" key="2">
    <source>
        <dbReference type="EMBL" id="CAL5051564.1"/>
    </source>
</evidence>
<dbReference type="PANTHER" id="PTHR33074:SF49">
    <property type="entry name" value="OS07G0258000 PROTEIN"/>
    <property type="match status" value="1"/>
</dbReference>
<gene>
    <name evidence="2" type="ORF">URODEC1_LOCUS92217</name>
</gene>
<dbReference type="AlphaFoldDB" id="A0ABC9E614"/>
<proteinExistence type="predicted"/>
<protein>
    <recommendedName>
        <fullName evidence="1">DUF1618 domain-containing protein</fullName>
    </recommendedName>
</protein>
<reference evidence="2 3" key="2">
    <citation type="submission" date="2024-10" db="EMBL/GenBank/DDBJ databases">
        <authorList>
            <person name="Ryan C."/>
        </authorList>
    </citation>
    <scope>NUCLEOTIDE SEQUENCE [LARGE SCALE GENOMIC DNA]</scope>
</reference>
<name>A0ABC9E614_9POAL</name>
<evidence type="ECO:0000259" key="1">
    <source>
        <dbReference type="Pfam" id="PF07762"/>
    </source>
</evidence>
<organism evidence="2 3">
    <name type="scientific">Urochloa decumbens</name>
    <dbReference type="NCBI Taxonomy" id="240449"/>
    <lineage>
        <taxon>Eukaryota</taxon>
        <taxon>Viridiplantae</taxon>
        <taxon>Streptophyta</taxon>
        <taxon>Embryophyta</taxon>
        <taxon>Tracheophyta</taxon>
        <taxon>Spermatophyta</taxon>
        <taxon>Magnoliopsida</taxon>
        <taxon>Liliopsida</taxon>
        <taxon>Poales</taxon>
        <taxon>Poaceae</taxon>
        <taxon>PACMAD clade</taxon>
        <taxon>Panicoideae</taxon>
        <taxon>Panicodae</taxon>
        <taxon>Paniceae</taxon>
        <taxon>Melinidinae</taxon>
        <taxon>Urochloa</taxon>
    </lineage>
</organism>
<dbReference type="PANTHER" id="PTHR33074">
    <property type="entry name" value="EXPRESSED PROTEIN-RELATED"/>
    <property type="match status" value="1"/>
</dbReference>
<sequence length="446" mass="49034">MKIYGLHSNSLRPPALSAADEAAAAGEEKLPYILLEFEAYVADRVNATTASSTTCDGKRVQVTLCPRRPPHVSYVCVHSPDAAEINMEPNVLAADGDLVLLRLTVGPKGRRIADNTDYYVYRDGAGAGAEGPSLKLLPRPPTGYSFSSRNIGILRYRPAGAGDEAYILAGLDQSKWWQPNGDLDLCLYVSEQGLWKTVDTSLIDEEQHNGGEEEFRHQNRKVIAVGGDAGTVAFVDLWRGIIFCDVLPALKDEDDIISTLRYVDLPRPRKDPPPQADPRLYRDIAVVGDRIKFVELKVRYVKTYVFNNKGFVYNPFAGNGWMAATWSMPACGSSSEGCWQEHSRGVDSRDMKVDHGMLPEVQNYGGGTQLDPFMGLDCCQPVLSLGGGEGGDVIYFTAKRDRGEAHGWVVSVDLEKKELLDVAPFVSQRNVGINLAYIHSRISSHL</sequence>
<dbReference type="Proteomes" id="UP001497457">
    <property type="component" value="Chromosome 36b"/>
</dbReference>
<accession>A0ABC9E614</accession>